<evidence type="ECO:0000256" key="14">
    <source>
        <dbReference type="ARBA" id="ARBA00023316"/>
    </source>
</evidence>
<dbReference type="GO" id="GO:0009002">
    <property type="term" value="F:serine-type D-Ala-D-Ala carboxypeptidase activity"/>
    <property type="evidence" value="ECO:0007669"/>
    <property type="project" value="UniProtKB-EC"/>
</dbReference>
<keyword evidence="21" id="KW-1185">Reference proteome</keyword>
<evidence type="ECO:0000256" key="15">
    <source>
        <dbReference type="ARBA" id="ARBA00034000"/>
    </source>
</evidence>
<dbReference type="PANTHER" id="PTHR32282">
    <property type="entry name" value="BINDING PROTEIN TRANSPEPTIDASE, PUTATIVE-RELATED"/>
    <property type="match status" value="1"/>
</dbReference>
<dbReference type="EMBL" id="CP015378">
    <property type="protein sequence ID" value="ANC79030.1"/>
    <property type="molecule type" value="Genomic_DNA"/>
</dbReference>
<evidence type="ECO:0000256" key="8">
    <source>
        <dbReference type="ARBA" id="ARBA00022679"/>
    </source>
</evidence>
<evidence type="ECO:0000256" key="10">
    <source>
        <dbReference type="ARBA" id="ARBA00022960"/>
    </source>
</evidence>
<dbReference type="GO" id="GO:0008658">
    <property type="term" value="F:penicillin binding"/>
    <property type="evidence" value="ECO:0007669"/>
    <property type="project" value="InterPro"/>
</dbReference>
<name>A0A160IRX2_9BACL</name>
<evidence type="ECO:0000256" key="11">
    <source>
        <dbReference type="ARBA" id="ARBA00022984"/>
    </source>
</evidence>
<keyword evidence="17" id="KW-1133">Transmembrane helix</keyword>
<evidence type="ECO:0000259" key="19">
    <source>
        <dbReference type="Pfam" id="PF00912"/>
    </source>
</evidence>
<dbReference type="InterPro" id="IPR001460">
    <property type="entry name" value="PCN-bd_Tpept"/>
</dbReference>
<keyword evidence="4" id="KW-1003">Cell membrane</keyword>
<dbReference type="InterPro" id="IPR023346">
    <property type="entry name" value="Lysozyme-like_dom_sf"/>
</dbReference>
<dbReference type="SUPFAM" id="SSF56601">
    <property type="entry name" value="beta-lactamase/transpeptidase-like"/>
    <property type="match status" value="1"/>
</dbReference>
<evidence type="ECO:0000256" key="9">
    <source>
        <dbReference type="ARBA" id="ARBA00022801"/>
    </source>
</evidence>
<keyword evidence="7" id="KW-0328">Glycosyltransferase</keyword>
<keyword evidence="5" id="KW-0121">Carboxypeptidase</keyword>
<keyword evidence="13" id="KW-0511">Multifunctional enzyme</keyword>
<organism evidence="20 21">
    <name type="scientific">Fictibacillus phosphorivorans</name>
    <dbReference type="NCBI Taxonomy" id="1221500"/>
    <lineage>
        <taxon>Bacteria</taxon>
        <taxon>Bacillati</taxon>
        <taxon>Bacillota</taxon>
        <taxon>Bacilli</taxon>
        <taxon>Bacillales</taxon>
        <taxon>Fictibacillaceae</taxon>
        <taxon>Fictibacillus</taxon>
    </lineage>
</organism>
<comment type="similarity">
    <text evidence="2">In the C-terminal section; belongs to the transpeptidase family.</text>
</comment>
<evidence type="ECO:0000256" key="16">
    <source>
        <dbReference type="ARBA" id="ARBA00049902"/>
    </source>
</evidence>
<feature type="domain" description="Penicillin-binding protein transpeptidase" evidence="18">
    <location>
        <begin position="329"/>
        <end position="597"/>
    </location>
</feature>
<dbReference type="GO" id="GO:0006508">
    <property type="term" value="P:proteolysis"/>
    <property type="evidence" value="ECO:0007669"/>
    <property type="project" value="UniProtKB-KW"/>
</dbReference>
<keyword evidence="6" id="KW-0645">Protease</keyword>
<evidence type="ECO:0000256" key="3">
    <source>
        <dbReference type="ARBA" id="ARBA00007739"/>
    </source>
</evidence>
<evidence type="ECO:0000256" key="12">
    <source>
        <dbReference type="ARBA" id="ARBA00023136"/>
    </source>
</evidence>
<feature type="transmembrane region" description="Helical" evidence="17">
    <location>
        <begin position="21"/>
        <end position="41"/>
    </location>
</feature>
<dbReference type="InterPro" id="IPR050396">
    <property type="entry name" value="Glycosyltr_51/Transpeptidase"/>
</dbReference>
<dbReference type="FunFam" id="3.40.710.10:FF:000028">
    <property type="entry name" value="Penicillin-binding protein 1A"/>
    <property type="match status" value="1"/>
</dbReference>
<keyword evidence="12 17" id="KW-0472">Membrane</keyword>
<comment type="subcellular location">
    <subcellularLocation>
        <location evidence="1">Cell membrane</location>
    </subcellularLocation>
</comment>
<gene>
    <name evidence="20" type="ORF">ABE65_020380</name>
</gene>
<proteinExistence type="inferred from homology"/>
<evidence type="ECO:0000256" key="17">
    <source>
        <dbReference type="SAM" id="Phobius"/>
    </source>
</evidence>
<evidence type="ECO:0000256" key="5">
    <source>
        <dbReference type="ARBA" id="ARBA00022645"/>
    </source>
</evidence>
<dbReference type="GO" id="GO:0030288">
    <property type="term" value="C:outer membrane-bounded periplasmic space"/>
    <property type="evidence" value="ECO:0007669"/>
    <property type="project" value="TreeGrafter"/>
</dbReference>
<feature type="domain" description="Glycosyl transferase family 51" evidence="19">
    <location>
        <begin position="63"/>
        <end position="238"/>
    </location>
</feature>
<dbReference type="KEGG" id="fpn:ABE65_020380"/>
<keyword evidence="10" id="KW-0133">Cell shape</keyword>
<dbReference type="GO" id="GO:0008360">
    <property type="term" value="P:regulation of cell shape"/>
    <property type="evidence" value="ECO:0007669"/>
    <property type="project" value="UniProtKB-KW"/>
</dbReference>
<dbReference type="Proteomes" id="UP000076623">
    <property type="component" value="Chromosome"/>
</dbReference>
<keyword evidence="14" id="KW-0961">Cell wall biogenesis/degradation</keyword>
<comment type="catalytic activity">
    <reaction evidence="16">
        <text>[GlcNAc-(1-&gt;4)-Mur2Ac(oyl-L-Ala-gamma-D-Glu-L-Lys-D-Ala-D-Ala)](n)-di-trans,octa-cis-undecaprenyl diphosphate + beta-D-GlcNAc-(1-&gt;4)-Mur2Ac(oyl-L-Ala-gamma-D-Glu-L-Lys-D-Ala-D-Ala)-di-trans,octa-cis-undecaprenyl diphosphate = [GlcNAc-(1-&gt;4)-Mur2Ac(oyl-L-Ala-gamma-D-Glu-L-Lys-D-Ala-D-Ala)](n+1)-di-trans,octa-cis-undecaprenyl diphosphate + di-trans,octa-cis-undecaprenyl diphosphate + H(+)</text>
        <dbReference type="Rhea" id="RHEA:23708"/>
        <dbReference type="Rhea" id="RHEA-COMP:9602"/>
        <dbReference type="Rhea" id="RHEA-COMP:9603"/>
        <dbReference type="ChEBI" id="CHEBI:15378"/>
        <dbReference type="ChEBI" id="CHEBI:58405"/>
        <dbReference type="ChEBI" id="CHEBI:60033"/>
        <dbReference type="ChEBI" id="CHEBI:78435"/>
        <dbReference type="EC" id="2.4.99.28"/>
    </reaction>
</comment>
<sequence>MKFWQIYKEATKQQKIRWMKKWGLIVTGCFALSFVGLLLLAKLMGPPALLVPQTTIMYAADGSKMGEINNGGQNRYWVPLEKIDKHVIDATISIEDKSFYKHNGFDMKRIGGALLADLKAGAKVQGASTITQQYARNLFLTHDKTWRRKFQEAFYTLRLEMSYSKDEILEGYLNTIYYGHGSYGIQSASRYYFGKNAEELSLGEATMLAGIPKGPSYYSPILHEENAKKRQSIILHSMAEDGTIKKASVQKAAADHLTYVREEEEEIATVAPYFQDAVMRALKKELNVNTNSIQFGGLRIYTTLDPKMQEVAEHTIENRIIDNSSIQTALVAMDPRSGDVKALVGGRDFEQSSFNRALQAKRAPGSTFKPFLYYTALEHGYTASTPIKSEPTTFAMGDGVGDYKPKNFKNRYANDFITMAQALALSDNIYAVKTNLYLGPKKLVKTAKKFGIKSELASIPSLALGSKAVGVLELTNAYGVFANGGKKVDPVFITKITDSKGKVLYEHKYESKQVIDENKAFVMTDLLAGTFDEKLNDYTSVTGSSINHYLTRPMAGKSGSTPNDSWMVGYSPQLVTGVWVGYDNNEELHDVNDTGYSKRIWAYFMEGALKNKEILSFEQPEGVTAVTINPQNGKLATDSCPITRISYYEKGTEPVEYCDEHGASNEIKAKLEQKKEEKGFFKRIFSW</sequence>
<dbReference type="GO" id="GO:0071555">
    <property type="term" value="P:cell wall organization"/>
    <property type="evidence" value="ECO:0007669"/>
    <property type="project" value="UniProtKB-KW"/>
</dbReference>
<dbReference type="RefSeq" id="WP_066399114.1">
    <property type="nucleotide sequence ID" value="NZ_CP015378.1"/>
</dbReference>
<dbReference type="NCBIfam" id="TIGR02074">
    <property type="entry name" value="PBP_1a_fam"/>
    <property type="match status" value="1"/>
</dbReference>
<evidence type="ECO:0000256" key="6">
    <source>
        <dbReference type="ARBA" id="ARBA00022670"/>
    </source>
</evidence>
<dbReference type="GO" id="GO:0008955">
    <property type="term" value="F:peptidoglycan glycosyltransferase activity"/>
    <property type="evidence" value="ECO:0007669"/>
    <property type="project" value="UniProtKB-EC"/>
</dbReference>
<dbReference type="FunFam" id="1.10.3810.10:FF:000001">
    <property type="entry name" value="Penicillin-binding protein 1A"/>
    <property type="match status" value="1"/>
</dbReference>
<evidence type="ECO:0000313" key="20">
    <source>
        <dbReference type="EMBL" id="ANC79030.1"/>
    </source>
</evidence>
<dbReference type="STRING" id="1221500.ABE65_020380"/>
<dbReference type="GO" id="GO:0009252">
    <property type="term" value="P:peptidoglycan biosynthetic process"/>
    <property type="evidence" value="ECO:0007669"/>
    <property type="project" value="UniProtKB-KW"/>
</dbReference>
<dbReference type="GO" id="GO:0005886">
    <property type="term" value="C:plasma membrane"/>
    <property type="evidence" value="ECO:0007669"/>
    <property type="project" value="UniProtKB-SubCell"/>
</dbReference>
<protein>
    <submittedName>
        <fullName evidence="20">Monofunctional biosynthetic peptidoglycan transglycosylase</fullName>
    </submittedName>
</protein>
<evidence type="ECO:0000256" key="13">
    <source>
        <dbReference type="ARBA" id="ARBA00023268"/>
    </source>
</evidence>
<dbReference type="InterPro" id="IPR012338">
    <property type="entry name" value="Beta-lactam/transpept-like"/>
</dbReference>
<dbReference type="SUPFAM" id="SSF53955">
    <property type="entry name" value="Lysozyme-like"/>
    <property type="match status" value="1"/>
</dbReference>
<dbReference type="AlphaFoldDB" id="A0A160IRX2"/>
<evidence type="ECO:0000256" key="2">
    <source>
        <dbReference type="ARBA" id="ARBA00007090"/>
    </source>
</evidence>
<evidence type="ECO:0000259" key="18">
    <source>
        <dbReference type="Pfam" id="PF00905"/>
    </source>
</evidence>
<keyword evidence="17" id="KW-0812">Transmembrane</keyword>
<evidence type="ECO:0000313" key="21">
    <source>
        <dbReference type="Proteomes" id="UP000076623"/>
    </source>
</evidence>
<keyword evidence="8" id="KW-0808">Transferase</keyword>
<evidence type="ECO:0000256" key="1">
    <source>
        <dbReference type="ARBA" id="ARBA00004236"/>
    </source>
</evidence>
<dbReference type="Pfam" id="PF00912">
    <property type="entry name" value="Transgly"/>
    <property type="match status" value="1"/>
</dbReference>
<accession>A0A160IRX2</accession>
<dbReference type="Gene3D" id="3.40.710.10">
    <property type="entry name" value="DD-peptidase/beta-lactamase superfamily"/>
    <property type="match status" value="1"/>
</dbReference>
<keyword evidence="11" id="KW-0573">Peptidoglycan synthesis</keyword>
<evidence type="ECO:0000256" key="4">
    <source>
        <dbReference type="ARBA" id="ARBA00022475"/>
    </source>
</evidence>
<comment type="similarity">
    <text evidence="3">In the N-terminal section; belongs to the glycosyltransferase 51 family.</text>
</comment>
<dbReference type="PANTHER" id="PTHR32282:SF11">
    <property type="entry name" value="PENICILLIN-BINDING PROTEIN 1B"/>
    <property type="match status" value="1"/>
</dbReference>
<dbReference type="InterPro" id="IPR036950">
    <property type="entry name" value="PBP_transglycosylase"/>
</dbReference>
<dbReference type="InterPro" id="IPR001264">
    <property type="entry name" value="Glyco_trans_51"/>
</dbReference>
<dbReference type="Pfam" id="PF00905">
    <property type="entry name" value="Transpeptidase"/>
    <property type="match status" value="1"/>
</dbReference>
<reference evidence="20 21" key="1">
    <citation type="submission" date="2016-04" db="EMBL/GenBank/DDBJ databases">
        <title>Complete genome sequence of Fictibacillus phosphorivorans G25-29, a strain toxic to nematodes.</title>
        <authorList>
            <person name="Zheng Z."/>
        </authorList>
    </citation>
    <scope>NUCLEOTIDE SEQUENCE [LARGE SCALE GENOMIC DNA]</scope>
    <source>
        <strain evidence="20 21">G25-29</strain>
    </source>
</reference>
<keyword evidence="9" id="KW-0378">Hydrolase</keyword>
<dbReference type="Gene3D" id="1.10.3810.10">
    <property type="entry name" value="Biosynthetic peptidoglycan transglycosylase-like"/>
    <property type="match status" value="1"/>
</dbReference>
<comment type="catalytic activity">
    <reaction evidence="15">
        <text>Preferential cleavage: (Ac)2-L-Lys-D-Ala-|-D-Ala. Also transpeptidation of peptidyl-alanyl moieties that are N-acyl substituents of D-alanine.</text>
        <dbReference type="EC" id="3.4.16.4"/>
    </reaction>
</comment>
<evidence type="ECO:0000256" key="7">
    <source>
        <dbReference type="ARBA" id="ARBA00022676"/>
    </source>
</evidence>